<reference evidence="2" key="1">
    <citation type="submission" date="2021-01" db="EMBL/GenBank/DDBJ databases">
        <authorList>
            <person name="Corre E."/>
            <person name="Pelletier E."/>
            <person name="Niang G."/>
            <person name="Scheremetjew M."/>
            <person name="Finn R."/>
            <person name="Kale V."/>
            <person name="Holt S."/>
            <person name="Cochrane G."/>
            <person name="Meng A."/>
            <person name="Brown T."/>
            <person name="Cohen L."/>
        </authorList>
    </citation>
    <scope>NUCLEOTIDE SEQUENCE</scope>
    <source>
        <strain evidence="2">RCC1871</strain>
    </source>
</reference>
<name>A0A7S3C748_9CHLO</name>
<dbReference type="EMBL" id="HBHZ01001441">
    <property type="protein sequence ID" value="CAE0188073.1"/>
    <property type="molecule type" value="Transcribed_RNA"/>
</dbReference>
<evidence type="ECO:0000256" key="1">
    <source>
        <dbReference type="SAM" id="Phobius"/>
    </source>
</evidence>
<accession>A0A7S3C748</accession>
<sequence>MAQALVRTTSKIGRVAGTCSGSSRCAAGPNSRRRDRRGSAALRPLRALDASVCLSVAQEEIAFALAIAAETYLSAKKKKEETGEDTNLFHPTAVVGVIVASSGLIYSRNELLGKVGLLFTSIAAFAVIGKYSKRFLEAGEGTNEDFPGPKGVPAFGIFMSLMAFLASTQALTRV</sequence>
<protein>
    <submittedName>
        <fullName evidence="2">Uncharacterized protein</fullName>
    </submittedName>
</protein>
<evidence type="ECO:0000313" key="4">
    <source>
        <dbReference type="Proteomes" id="UP001472866"/>
    </source>
</evidence>
<reference evidence="3 4" key="2">
    <citation type="submission" date="2024-03" db="EMBL/GenBank/DDBJ databases">
        <title>Complete genome sequence of the green alga Chloropicon roscoffensis RCC1871.</title>
        <authorList>
            <person name="Lemieux C."/>
            <person name="Pombert J.-F."/>
            <person name="Otis C."/>
            <person name="Turmel M."/>
        </authorList>
    </citation>
    <scope>NUCLEOTIDE SEQUENCE [LARGE SCALE GENOMIC DNA]</scope>
    <source>
        <strain evidence="3 4">RCC1871</strain>
    </source>
</reference>
<keyword evidence="1" id="KW-1133">Transmembrane helix</keyword>
<keyword evidence="4" id="KW-1185">Reference proteome</keyword>
<feature type="transmembrane region" description="Helical" evidence="1">
    <location>
        <begin position="111"/>
        <end position="131"/>
    </location>
</feature>
<feature type="transmembrane region" description="Helical" evidence="1">
    <location>
        <begin position="151"/>
        <end position="171"/>
    </location>
</feature>
<dbReference type="AlphaFoldDB" id="A0A7S3C748"/>
<gene>
    <name evidence="2" type="ORF">CROS1456_LOCUS1141</name>
    <name evidence="3" type="ORF">HKI87_03g21450</name>
</gene>
<proteinExistence type="predicted"/>
<keyword evidence="1" id="KW-0812">Transmembrane</keyword>
<evidence type="ECO:0000313" key="2">
    <source>
        <dbReference type="EMBL" id="CAE0188073.1"/>
    </source>
</evidence>
<organism evidence="2">
    <name type="scientific">Chloropicon roscoffensis</name>
    <dbReference type="NCBI Taxonomy" id="1461544"/>
    <lineage>
        <taxon>Eukaryota</taxon>
        <taxon>Viridiplantae</taxon>
        <taxon>Chlorophyta</taxon>
        <taxon>Chloropicophyceae</taxon>
        <taxon>Chloropicales</taxon>
        <taxon>Chloropicaceae</taxon>
        <taxon>Chloropicon</taxon>
    </lineage>
</organism>
<keyword evidence="1" id="KW-0472">Membrane</keyword>
<dbReference type="Proteomes" id="UP001472866">
    <property type="component" value="Chromosome 03"/>
</dbReference>
<dbReference type="EMBL" id="CP151503">
    <property type="protein sequence ID" value="WZN60611.1"/>
    <property type="molecule type" value="Genomic_DNA"/>
</dbReference>
<evidence type="ECO:0000313" key="3">
    <source>
        <dbReference type="EMBL" id="WZN60611.1"/>
    </source>
</evidence>